<evidence type="ECO:0000256" key="4">
    <source>
        <dbReference type="ARBA" id="ARBA00022490"/>
    </source>
</evidence>
<evidence type="ECO:0000256" key="7">
    <source>
        <dbReference type="ARBA" id="ARBA00022741"/>
    </source>
</evidence>
<organism evidence="11 12">
    <name type="scientific">Pseudoxanthomonas kaohsiungensis</name>
    <dbReference type="NCBI Taxonomy" id="283923"/>
    <lineage>
        <taxon>Bacteria</taxon>
        <taxon>Pseudomonadati</taxon>
        <taxon>Pseudomonadota</taxon>
        <taxon>Gammaproteobacteria</taxon>
        <taxon>Lysobacterales</taxon>
        <taxon>Lysobacteraceae</taxon>
        <taxon>Pseudoxanthomonas</taxon>
    </lineage>
</organism>
<evidence type="ECO:0000256" key="10">
    <source>
        <dbReference type="ARBA" id="ARBA00032441"/>
    </source>
</evidence>
<comment type="similarity">
    <text evidence="2">Belongs to the TsaE family.</text>
</comment>
<gene>
    <name evidence="11" type="primary">tsaE</name>
    <name evidence="11" type="ORF">ACFQ2N_14705</name>
</gene>
<dbReference type="InterPro" id="IPR027417">
    <property type="entry name" value="P-loop_NTPase"/>
</dbReference>
<dbReference type="Pfam" id="PF02367">
    <property type="entry name" value="TsaE"/>
    <property type="match status" value="1"/>
</dbReference>
<dbReference type="NCBIfam" id="TIGR00150">
    <property type="entry name" value="T6A_YjeE"/>
    <property type="match status" value="1"/>
</dbReference>
<evidence type="ECO:0000256" key="5">
    <source>
        <dbReference type="ARBA" id="ARBA00022694"/>
    </source>
</evidence>
<dbReference type="Gene3D" id="3.40.50.300">
    <property type="entry name" value="P-loop containing nucleotide triphosphate hydrolases"/>
    <property type="match status" value="1"/>
</dbReference>
<accession>A0ABW3M0X1</accession>
<keyword evidence="9" id="KW-0460">Magnesium</keyword>
<evidence type="ECO:0000313" key="12">
    <source>
        <dbReference type="Proteomes" id="UP001597033"/>
    </source>
</evidence>
<comment type="caution">
    <text evidence="11">The sequence shown here is derived from an EMBL/GenBank/DDBJ whole genome shotgun (WGS) entry which is preliminary data.</text>
</comment>
<keyword evidence="8" id="KW-0067">ATP-binding</keyword>
<dbReference type="Proteomes" id="UP001597033">
    <property type="component" value="Unassembled WGS sequence"/>
</dbReference>
<evidence type="ECO:0000256" key="8">
    <source>
        <dbReference type="ARBA" id="ARBA00022840"/>
    </source>
</evidence>
<dbReference type="InterPro" id="IPR003442">
    <property type="entry name" value="T6A_TsaE"/>
</dbReference>
<dbReference type="EMBL" id="JBHTKN010000012">
    <property type="protein sequence ID" value="MFD1043601.1"/>
    <property type="molecule type" value="Genomic_DNA"/>
</dbReference>
<reference evidence="12" key="1">
    <citation type="journal article" date="2019" name="Int. J. Syst. Evol. Microbiol.">
        <title>The Global Catalogue of Microorganisms (GCM) 10K type strain sequencing project: providing services to taxonomists for standard genome sequencing and annotation.</title>
        <authorList>
            <consortium name="The Broad Institute Genomics Platform"/>
            <consortium name="The Broad Institute Genome Sequencing Center for Infectious Disease"/>
            <person name="Wu L."/>
            <person name="Ma J."/>
        </authorList>
    </citation>
    <scope>NUCLEOTIDE SEQUENCE [LARGE SCALE GENOMIC DNA]</scope>
    <source>
        <strain evidence="12">CCUG 55854</strain>
    </source>
</reference>
<name>A0ABW3M0X1_9GAMM</name>
<keyword evidence="12" id="KW-1185">Reference proteome</keyword>
<evidence type="ECO:0000256" key="2">
    <source>
        <dbReference type="ARBA" id="ARBA00007599"/>
    </source>
</evidence>
<evidence type="ECO:0000256" key="6">
    <source>
        <dbReference type="ARBA" id="ARBA00022723"/>
    </source>
</evidence>
<evidence type="ECO:0000256" key="9">
    <source>
        <dbReference type="ARBA" id="ARBA00022842"/>
    </source>
</evidence>
<keyword evidence="7" id="KW-0547">Nucleotide-binding</keyword>
<sequence length="158" mass="16798">MSIPLADSQATEALGRALAGTRPARAVVHLRGELGAGKSTLARALLRELGVQGPIRSPTYTLVERYPIPGGEAWHLDLYRIGNAAELDFLGLDGDEATLWLVEWPERGGQALPAPDLRIDLAQAGTGREAGLEAGTATGRAWLEALREKAWLQPLSAG</sequence>
<keyword evidence="4" id="KW-0963">Cytoplasm</keyword>
<dbReference type="PANTHER" id="PTHR33540:SF2">
    <property type="entry name" value="TRNA THREONYLCARBAMOYLADENOSINE BIOSYNTHESIS PROTEIN TSAE"/>
    <property type="match status" value="1"/>
</dbReference>
<evidence type="ECO:0000256" key="3">
    <source>
        <dbReference type="ARBA" id="ARBA00019010"/>
    </source>
</evidence>
<protein>
    <recommendedName>
        <fullName evidence="3">tRNA threonylcarbamoyladenosine biosynthesis protein TsaE</fullName>
    </recommendedName>
    <alternativeName>
        <fullName evidence="10">t(6)A37 threonylcarbamoyladenosine biosynthesis protein TsaE</fullName>
    </alternativeName>
</protein>
<evidence type="ECO:0000256" key="1">
    <source>
        <dbReference type="ARBA" id="ARBA00004496"/>
    </source>
</evidence>
<proteinExistence type="inferred from homology"/>
<keyword evidence="6" id="KW-0479">Metal-binding</keyword>
<dbReference type="SUPFAM" id="SSF52540">
    <property type="entry name" value="P-loop containing nucleoside triphosphate hydrolases"/>
    <property type="match status" value="1"/>
</dbReference>
<evidence type="ECO:0000313" key="11">
    <source>
        <dbReference type="EMBL" id="MFD1043601.1"/>
    </source>
</evidence>
<keyword evidence="5" id="KW-0819">tRNA processing</keyword>
<comment type="subcellular location">
    <subcellularLocation>
        <location evidence="1">Cytoplasm</location>
    </subcellularLocation>
</comment>
<dbReference type="PANTHER" id="PTHR33540">
    <property type="entry name" value="TRNA THREONYLCARBAMOYLADENOSINE BIOSYNTHESIS PROTEIN TSAE"/>
    <property type="match status" value="1"/>
</dbReference>
<dbReference type="RefSeq" id="WP_162377245.1">
    <property type="nucleotide sequence ID" value="NZ_JBHTKN010000012.1"/>
</dbReference>